<comment type="caution">
    <text evidence="1">The sequence shown here is derived from an EMBL/GenBank/DDBJ whole genome shotgun (WGS) entry which is preliminary data.</text>
</comment>
<dbReference type="EMBL" id="JAAAXW010000059">
    <property type="protein sequence ID" value="KAF9546199.1"/>
    <property type="molecule type" value="Genomic_DNA"/>
</dbReference>
<evidence type="ECO:0000313" key="2">
    <source>
        <dbReference type="Proteomes" id="UP000723463"/>
    </source>
</evidence>
<reference evidence="1" key="1">
    <citation type="journal article" date="2020" name="Fungal Divers.">
        <title>Resolving the Mortierellaceae phylogeny through synthesis of multi-gene phylogenetics and phylogenomics.</title>
        <authorList>
            <person name="Vandepol N."/>
            <person name="Liber J."/>
            <person name="Desiro A."/>
            <person name="Na H."/>
            <person name="Kennedy M."/>
            <person name="Barry K."/>
            <person name="Grigoriev I.V."/>
            <person name="Miller A.N."/>
            <person name="O'Donnell K."/>
            <person name="Stajich J.E."/>
            <person name="Bonito G."/>
        </authorList>
    </citation>
    <scope>NUCLEOTIDE SEQUENCE</scope>
    <source>
        <strain evidence="1">NRRL 2591</strain>
    </source>
</reference>
<dbReference type="AlphaFoldDB" id="A0A9P6FB68"/>
<dbReference type="Proteomes" id="UP000723463">
    <property type="component" value="Unassembled WGS sequence"/>
</dbReference>
<gene>
    <name evidence="1" type="ORF">EC957_009937</name>
</gene>
<protein>
    <submittedName>
        <fullName evidence="1">Uncharacterized protein</fullName>
    </submittedName>
</protein>
<organism evidence="1 2">
    <name type="scientific">Mortierella hygrophila</name>
    <dbReference type="NCBI Taxonomy" id="979708"/>
    <lineage>
        <taxon>Eukaryota</taxon>
        <taxon>Fungi</taxon>
        <taxon>Fungi incertae sedis</taxon>
        <taxon>Mucoromycota</taxon>
        <taxon>Mortierellomycotina</taxon>
        <taxon>Mortierellomycetes</taxon>
        <taxon>Mortierellales</taxon>
        <taxon>Mortierellaceae</taxon>
        <taxon>Mortierella</taxon>
    </lineage>
</organism>
<keyword evidence="2" id="KW-1185">Reference proteome</keyword>
<proteinExistence type="predicted"/>
<evidence type="ECO:0000313" key="1">
    <source>
        <dbReference type="EMBL" id="KAF9546199.1"/>
    </source>
</evidence>
<accession>A0A9P6FB68</accession>
<sequence>MPWRSEFDGHPRREFTPPVEELNQSYGIQDGSPARLTTPATDFELNITRPRWTWDRHLPLLTYLHLTSEFAYLFEFKFLQGCPVLKTLWLDIRSTITGEHIGVNSEAELVLKAEAQNHDDNGNEPPLAFFITNTL</sequence>
<name>A0A9P6FB68_9FUNG</name>